<proteinExistence type="predicted"/>
<dbReference type="AlphaFoldDB" id="A0A0F9J364"/>
<keyword evidence="1" id="KW-0812">Transmembrane</keyword>
<comment type="caution">
    <text evidence="2">The sequence shown here is derived from an EMBL/GenBank/DDBJ whole genome shotgun (WGS) entry which is preliminary data.</text>
</comment>
<protein>
    <submittedName>
        <fullName evidence="2">Uncharacterized protein</fullName>
    </submittedName>
</protein>
<name>A0A0F9J364_9ZZZZ</name>
<keyword evidence="1" id="KW-0472">Membrane</keyword>
<organism evidence="2">
    <name type="scientific">marine sediment metagenome</name>
    <dbReference type="NCBI Taxonomy" id="412755"/>
    <lineage>
        <taxon>unclassified sequences</taxon>
        <taxon>metagenomes</taxon>
        <taxon>ecological metagenomes</taxon>
    </lineage>
</organism>
<sequence length="77" mass="8494">MDIEIIGYVVSVVLALLSTFLGVRYAKVKSAFKETKEAFVAIVDAVEDDKISPEEQTKIVKETKEAATAWGLVFKKS</sequence>
<dbReference type="EMBL" id="LAZR01010987">
    <property type="protein sequence ID" value="KKM63998.1"/>
    <property type="molecule type" value="Genomic_DNA"/>
</dbReference>
<feature type="transmembrane region" description="Helical" evidence="1">
    <location>
        <begin position="6"/>
        <end position="26"/>
    </location>
</feature>
<accession>A0A0F9J364</accession>
<keyword evidence="1" id="KW-1133">Transmembrane helix</keyword>
<gene>
    <name evidence="2" type="ORF">LCGC14_1505760</name>
</gene>
<evidence type="ECO:0000313" key="2">
    <source>
        <dbReference type="EMBL" id="KKM63998.1"/>
    </source>
</evidence>
<evidence type="ECO:0000256" key="1">
    <source>
        <dbReference type="SAM" id="Phobius"/>
    </source>
</evidence>
<reference evidence="2" key="1">
    <citation type="journal article" date="2015" name="Nature">
        <title>Complex archaea that bridge the gap between prokaryotes and eukaryotes.</title>
        <authorList>
            <person name="Spang A."/>
            <person name="Saw J.H."/>
            <person name="Jorgensen S.L."/>
            <person name="Zaremba-Niedzwiedzka K."/>
            <person name="Martijn J."/>
            <person name="Lind A.E."/>
            <person name="van Eijk R."/>
            <person name="Schleper C."/>
            <person name="Guy L."/>
            <person name="Ettema T.J."/>
        </authorList>
    </citation>
    <scope>NUCLEOTIDE SEQUENCE</scope>
</reference>